<protein>
    <submittedName>
        <fullName evidence="2">Uncharacterized protein</fullName>
    </submittedName>
</protein>
<dbReference type="EMBL" id="FNRA01000004">
    <property type="protein sequence ID" value="SEA68636.1"/>
    <property type="molecule type" value="Genomic_DNA"/>
</dbReference>
<dbReference type="STRING" id="425514.SAMN05443550_104357"/>
<dbReference type="RefSeq" id="WP_090556473.1">
    <property type="nucleotide sequence ID" value="NZ_FNRA01000004.1"/>
</dbReference>
<proteinExistence type="predicted"/>
<keyword evidence="1" id="KW-0732">Signal</keyword>
<organism evidence="2 3">
    <name type="scientific">Pedobacter hartonius</name>
    <dbReference type="NCBI Taxonomy" id="425514"/>
    <lineage>
        <taxon>Bacteria</taxon>
        <taxon>Pseudomonadati</taxon>
        <taxon>Bacteroidota</taxon>
        <taxon>Sphingobacteriia</taxon>
        <taxon>Sphingobacteriales</taxon>
        <taxon>Sphingobacteriaceae</taxon>
        <taxon>Pedobacter</taxon>
    </lineage>
</organism>
<evidence type="ECO:0000313" key="3">
    <source>
        <dbReference type="Proteomes" id="UP000198850"/>
    </source>
</evidence>
<sequence>MLTRAIAILLLCCSVSVNLAGLFVFAGFEINKTYIANELCINRNRPELHCNGKCYLMNKLKQAQDKEQKQQRQFQKIQLQLQEAIVALPYVFKQYSIAAINFRIPLTTGMPVARINVIFHPPQLG</sequence>
<accession>A0A1H4D801</accession>
<name>A0A1H4D801_9SPHI</name>
<reference evidence="2 3" key="1">
    <citation type="submission" date="2016-10" db="EMBL/GenBank/DDBJ databases">
        <authorList>
            <person name="de Groot N.N."/>
        </authorList>
    </citation>
    <scope>NUCLEOTIDE SEQUENCE [LARGE SCALE GENOMIC DNA]</scope>
    <source>
        <strain evidence="2 3">DSM 19033</strain>
    </source>
</reference>
<evidence type="ECO:0000313" key="2">
    <source>
        <dbReference type="EMBL" id="SEA68636.1"/>
    </source>
</evidence>
<feature type="signal peptide" evidence="1">
    <location>
        <begin position="1"/>
        <end position="19"/>
    </location>
</feature>
<dbReference type="OrthoDB" id="980645at2"/>
<dbReference type="AlphaFoldDB" id="A0A1H4D801"/>
<feature type="chain" id="PRO_5011685103" evidence="1">
    <location>
        <begin position="20"/>
        <end position="125"/>
    </location>
</feature>
<evidence type="ECO:0000256" key="1">
    <source>
        <dbReference type="SAM" id="SignalP"/>
    </source>
</evidence>
<keyword evidence="3" id="KW-1185">Reference proteome</keyword>
<dbReference type="Proteomes" id="UP000198850">
    <property type="component" value="Unassembled WGS sequence"/>
</dbReference>
<gene>
    <name evidence="2" type="ORF">SAMN05443550_104357</name>
</gene>